<feature type="transmembrane region" description="Helical" evidence="6">
    <location>
        <begin position="58"/>
        <end position="77"/>
    </location>
</feature>
<dbReference type="Proteomes" id="UP000319257">
    <property type="component" value="Unassembled WGS sequence"/>
</dbReference>
<name>A0A507BFD9_9PEZI</name>
<dbReference type="OrthoDB" id="2130629at2759"/>
<feature type="region of interest" description="Disordered" evidence="5">
    <location>
        <begin position="516"/>
        <end position="538"/>
    </location>
</feature>
<dbReference type="Gene3D" id="1.20.1250.20">
    <property type="entry name" value="MFS general substrate transporter like domains"/>
    <property type="match status" value="1"/>
</dbReference>
<keyword evidence="2 6" id="KW-0812">Transmembrane</keyword>
<evidence type="ECO:0000256" key="4">
    <source>
        <dbReference type="ARBA" id="ARBA00023136"/>
    </source>
</evidence>
<feature type="transmembrane region" description="Helical" evidence="6">
    <location>
        <begin position="403"/>
        <end position="427"/>
    </location>
</feature>
<dbReference type="RefSeq" id="XP_030999777.1">
    <property type="nucleotide sequence ID" value="XM_031134664.1"/>
</dbReference>
<sequence>MRLNARIFQLRDPRLRPLGLDIPREELEDVYLDDDRNDQTRIGSQRHPACFSSQLQEACFICFTVLASSSFMVLFRIQTISYFTIQSSLSIGTSQVVWTVTAAGSPTSVVITTLLATVFCTMNLLQVIELISVIYQAFPERQDTLVVLTIVGGSSLGYVIGALGAGLAVTLSDWGYAFVFAGALFSILVPLGYFCLPNIDTLANARNETQELPGVFGEVFLAKASIVPSIVWKDRNSILIIVFTLATFLSHYSSLFWVPFFLQATYNLSPLQVALRLLPQALIGVLASLMVVVLSRNVHTTLLLILASVCSILSAVLMIFPDEHSNYFTFVFPSLILGAIGAEWTLHIAVQYLTSIVPIRKRVMGIVVSHTVVRLAIPLGLATTAAVWSTVRKGSLETRSPEAYSKVFIAMASIGGVSLLVSPFINIGKLGHHGRRKDVLGDKEAQRVSEASQSTAGEKIPTVAIESTIPLNGDAGVWRGAQIGPRASSLSTNLVRRSVASHRVLSRATADDSDIAGLPLPRVPGRHSRDHSTLRCSSQYSTPRTDRVIWVVCEDCGVRKRAAAEPLGDPKRYFYDTKH</sequence>
<feature type="transmembrane region" description="Helical" evidence="6">
    <location>
        <begin position="301"/>
        <end position="321"/>
    </location>
</feature>
<comment type="caution">
    <text evidence="7">The sequence shown here is derived from an EMBL/GenBank/DDBJ whole genome shotgun (WGS) entry which is preliminary data.</text>
</comment>
<dbReference type="SUPFAM" id="SSF103473">
    <property type="entry name" value="MFS general substrate transporter"/>
    <property type="match status" value="1"/>
</dbReference>
<evidence type="ECO:0000256" key="3">
    <source>
        <dbReference type="ARBA" id="ARBA00022989"/>
    </source>
</evidence>
<reference evidence="7 8" key="1">
    <citation type="submission" date="2019-06" db="EMBL/GenBank/DDBJ databases">
        <title>Draft genome sequence of the filamentous fungus Phialemoniopsis curvata isolated from diesel fuel.</title>
        <authorList>
            <person name="Varaljay V.A."/>
            <person name="Lyon W.J."/>
            <person name="Crouch A.L."/>
            <person name="Drake C.E."/>
            <person name="Hollomon J.M."/>
            <person name="Nadeau L.J."/>
            <person name="Nunn H.S."/>
            <person name="Stevenson B.S."/>
            <person name="Bojanowski C.L."/>
            <person name="Crookes-Goodson W.J."/>
        </authorList>
    </citation>
    <scope>NUCLEOTIDE SEQUENCE [LARGE SCALE GENOMIC DNA]</scope>
    <source>
        <strain evidence="7 8">D216</strain>
    </source>
</reference>
<accession>A0A507BFD9</accession>
<evidence type="ECO:0000256" key="2">
    <source>
        <dbReference type="ARBA" id="ARBA00022692"/>
    </source>
</evidence>
<dbReference type="AlphaFoldDB" id="A0A507BFD9"/>
<dbReference type="GO" id="GO:0022857">
    <property type="term" value="F:transmembrane transporter activity"/>
    <property type="evidence" value="ECO:0007669"/>
    <property type="project" value="InterPro"/>
</dbReference>
<dbReference type="GeneID" id="41979332"/>
<evidence type="ECO:0000313" key="7">
    <source>
        <dbReference type="EMBL" id="TPX18066.1"/>
    </source>
</evidence>
<feature type="transmembrane region" description="Helical" evidence="6">
    <location>
        <begin position="145"/>
        <end position="168"/>
    </location>
</feature>
<dbReference type="PANTHER" id="PTHR42718:SF23">
    <property type="entry name" value="MAJOR FACILITATOR SUPERFAMILY (MFS) PROFILE DOMAIN-CONTAINING PROTEIN"/>
    <property type="match status" value="1"/>
</dbReference>
<feature type="transmembrane region" description="Helical" evidence="6">
    <location>
        <begin position="274"/>
        <end position="294"/>
    </location>
</feature>
<feature type="transmembrane region" description="Helical" evidence="6">
    <location>
        <begin position="371"/>
        <end position="391"/>
    </location>
</feature>
<proteinExistence type="predicted"/>
<evidence type="ECO:0000256" key="6">
    <source>
        <dbReference type="SAM" id="Phobius"/>
    </source>
</evidence>
<evidence type="ECO:0000313" key="8">
    <source>
        <dbReference type="Proteomes" id="UP000319257"/>
    </source>
</evidence>
<evidence type="ECO:0000256" key="5">
    <source>
        <dbReference type="SAM" id="MobiDB-lite"/>
    </source>
</evidence>
<feature type="transmembrane region" description="Helical" evidence="6">
    <location>
        <begin position="327"/>
        <end position="350"/>
    </location>
</feature>
<dbReference type="GO" id="GO:0016020">
    <property type="term" value="C:membrane"/>
    <property type="evidence" value="ECO:0007669"/>
    <property type="project" value="UniProtKB-SubCell"/>
</dbReference>
<evidence type="ECO:0008006" key="9">
    <source>
        <dbReference type="Google" id="ProtNLM"/>
    </source>
</evidence>
<keyword evidence="4 6" id="KW-0472">Membrane</keyword>
<organism evidence="7 8">
    <name type="scientific">Thyridium curvatum</name>
    <dbReference type="NCBI Taxonomy" id="1093900"/>
    <lineage>
        <taxon>Eukaryota</taxon>
        <taxon>Fungi</taxon>
        <taxon>Dikarya</taxon>
        <taxon>Ascomycota</taxon>
        <taxon>Pezizomycotina</taxon>
        <taxon>Sordariomycetes</taxon>
        <taxon>Sordariomycetidae</taxon>
        <taxon>Thyridiales</taxon>
        <taxon>Thyridiaceae</taxon>
        <taxon>Thyridium</taxon>
    </lineage>
</organism>
<evidence type="ECO:0000256" key="1">
    <source>
        <dbReference type="ARBA" id="ARBA00004141"/>
    </source>
</evidence>
<keyword evidence="8" id="KW-1185">Reference proteome</keyword>
<feature type="transmembrane region" description="Helical" evidence="6">
    <location>
        <begin position="238"/>
        <end position="262"/>
    </location>
</feature>
<dbReference type="InterPro" id="IPR011701">
    <property type="entry name" value="MFS"/>
</dbReference>
<comment type="subcellular location">
    <subcellularLocation>
        <location evidence="1">Membrane</location>
        <topology evidence="1">Multi-pass membrane protein</topology>
    </subcellularLocation>
</comment>
<feature type="transmembrane region" description="Helical" evidence="6">
    <location>
        <begin position="97"/>
        <end position="125"/>
    </location>
</feature>
<protein>
    <recommendedName>
        <fullName evidence="9">Major facilitator superfamily (MFS) profile domain-containing protein</fullName>
    </recommendedName>
</protein>
<gene>
    <name evidence="7" type="ORF">E0L32_011885</name>
</gene>
<dbReference type="Pfam" id="PF07690">
    <property type="entry name" value="MFS_1"/>
    <property type="match status" value="1"/>
</dbReference>
<dbReference type="PANTHER" id="PTHR42718">
    <property type="entry name" value="MAJOR FACILITATOR SUPERFAMILY MULTIDRUG TRANSPORTER MFSC"/>
    <property type="match status" value="1"/>
</dbReference>
<dbReference type="EMBL" id="SKBQ01000122">
    <property type="protein sequence ID" value="TPX18066.1"/>
    <property type="molecule type" value="Genomic_DNA"/>
</dbReference>
<keyword evidence="3 6" id="KW-1133">Transmembrane helix</keyword>
<dbReference type="InParanoid" id="A0A507BFD9"/>
<feature type="transmembrane region" description="Helical" evidence="6">
    <location>
        <begin position="174"/>
        <end position="196"/>
    </location>
</feature>
<dbReference type="InterPro" id="IPR036259">
    <property type="entry name" value="MFS_trans_sf"/>
</dbReference>